<dbReference type="RefSeq" id="XP_016626405.1">
    <property type="nucleotide sequence ID" value="XM_016782515.1"/>
</dbReference>
<accession>A0A0D2JGI7</accession>
<dbReference type="Gene3D" id="3.40.50.720">
    <property type="entry name" value="NAD(P)-binding Rossmann-like Domain"/>
    <property type="match status" value="1"/>
</dbReference>
<reference evidence="1 2" key="1">
    <citation type="submission" date="2015-01" db="EMBL/GenBank/DDBJ databases">
        <title>The Genome Sequence of Fonsecaea multimorphosa CBS 102226.</title>
        <authorList>
            <consortium name="The Broad Institute Genomics Platform"/>
            <person name="Cuomo C."/>
            <person name="de Hoog S."/>
            <person name="Gorbushina A."/>
            <person name="Stielow B."/>
            <person name="Teixiera M."/>
            <person name="Abouelleil A."/>
            <person name="Chapman S.B."/>
            <person name="Priest M."/>
            <person name="Young S.K."/>
            <person name="Wortman J."/>
            <person name="Nusbaum C."/>
            <person name="Birren B."/>
        </authorList>
    </citation>
    <scope>NUCLEOTIDE SEQUENCE [LARGE SCALE GENOMIC DNA]</scope>
    <source>
        <strain evidence="1 2">CBS 102226</strain>
    </source>
</reference>
<gene>
    <name evidence="1" type="ORF">Z520_12028</name>
</gene>
<dbReference type="AlphaFoldDB" id="A0A0D2JGI7"/>
<dbReference type="EMBL" id="KN848107">
    <property type="protein sequence ID" value="KIX92282.1"/>
    <property type="molecule type" value="Genomic_DNA"/>
</dbReference>
<dbReference type="OrthoDB" id="265306at2759"/>
<dbReference type="Proteomes" id="UP000053411">
    <property type="component" value="Unassembled WGS sequence"/>
</dbReference>
<name>A0A0D2JGI7_9EURO</name>
<dbReference type="SUPFAM" id="SSF52283">
    <property type="entry name" value="Formate/glycerate dehydrogenase catalytic domain-like"/>
    <property type="match status" value="1"/>
</dbReference>
<protein>
    <submittedName>
        <fullName evidence="1">Uncharacterized protein</fullName>
    </submittedName>
</protein>
<dbReference type="GeneID" id="27717774"/>
<proteinExistence type="predicted"/>
<dbReference type="VEuPathDB" id="FungiDB:Z520_12028"/>
<sequence>MATTLHLRSKISHLSTDLLVLTSSTTKALLDAGYEVNVERSPERIFDDSEFEAVGATLVPEGQ</sequence>
<evidence type="ECO:0000313" key="1">
    <source>
        <dbReference type="EMBL" id="KIX92282.1"/>
    </source>
</evidence>
<evidence type="ECO:0000313" key="2">
    <source>
        <dbReference type="Proteomes" id="UP000053411"/>
    </source>
</evidence>
<dbReference type="STRING" id="1442371.A0A0D2JGI7"/>
<organism evidence="1 2">
    <name type="scientific">Fonsecaea multimorphosa CBS 102226</name>
    <dbReference type="NCBI Taxonomy" id="1442371"/>
    <lineage>
        <taxon>Eukaryota</taxon>
        <taxon>Fungi</taxon>
        <taxon>Dikarya</taxon>
        <taxon>Ascomycota</taxon>
        <taxon>Pezizomycotina</taxon>
        <taxon>Eurotiomycetes</taxon>
        <taxon>Chaetothyriomycetidae</taxon>
        <taxon>Chaetothyriales</taxon>
        <taxon>Herpotrichiellaceae</taxon>
        <taxon>Fonsecaea</taxon>
    </lineage>
</organism>
<keyword evidence="2" id="KW-1185">Reference proteome</keyword>